<sequence>MFFGRQAAAHGPLPTLLRNGCRRRKTTSGLTVGPRRLSLACTLPPSAAAYSEARCASPGRVAFPWHARCLHLPPSNPGLMMTPQATPRAPHAPLTPALYCETCGPWFGHSCPLRCFLAYPRLLPYCFNAVRLRLRFAHPVNYC</sequence>
<proteinExistence type="predicted"/>
<evidence type="ECO:0000313" key="1">
    <source>
        <dbReference type="EMBL" id="GBP85399.1"/>
    </source>
</evidence>
<dbReference type="AlphaFoldDB" id="A0A4C1ZEQ2"/>
<name>A0A4C1ZEQ2_EUMVA</name>
<protein>
    <submittedName>
        <fullName evidence="1">Uncharacterized protein</fullName>
    </submittedName>
</protein>
<keyword evidence="2" id="KW-1185">Reference proteome</keyword>
<evidence type="ECO:0000313" key="2">
    <source>
        <dbReference type="Proteomes" id="UP000299102"/>
    </source>
</evidence>
<reference evidence="1 2" key="1">
    <citation type="journal article" date="2019" name="Commun. Biol.">
        <title>The bagworm genome reveals a unique fibroin gene that provides high tensile strength.</title>
        <authorList>
            <person name="Kono N."/>
            <person name="Nakamura H."/>
            <person name="Ohtoshi R."/>
            <person name="Tomita M."/>
            <person name="Numata K."/>
            <person name="Arakawa K."/>
        </authorList>
    </citation>
    <scope>NUCLEOTIDE SEQUENCE [LARGE SCALE GENOMIC DNA]</scope>
</reference>
<organism evidence="1 2">
    <name type="scientific">Eumeta variegata</name>
    <name type="common">Bagworm moth</name>
    <name type="synonym">Eumeta japonica</name>
    <dbReference type="NCBI Taxonomy" id="151549"/>
    <lineage>
        <taxon>Eukaryota</taxon>
        <taxon>Metazoa</taxon>
        <taxon>Ecdysozoa</taxon>
        <taxon>Arthropoda</taxon>
        <taxon>Hexapoda</taxon>
        <taxon>Insecta</taxon>
        <taxon>Pterygota</taxon>
        <taxon>Neoptera</taxon>
        <taxon>Endopterygota</taxon>
        <taxon>Lepidoptera</taxon>
        <taxon>Glossata</taxon>
        <taxon>Ditrysia</taxon>
        <taxon>Tineoidea</taxon>
        <taxon>Psychidae</taxon>
        <taxon>Oiketicinae</taxon>
        <taxon>Eumeta</taxon>
    </lineage>
</organism>
<comment type="caution">
    <text evidence="1">The sequence shown here is derived from an EMBL/GenBank/DDBJ whole genome shotgun (WGS) entry which is preliminary data.</text>
</comment>
<dbReference type="EMBL" id="BGZK01001733">
    <property type="protein sequence ID" value="GBP85399.1"/>
    <property type="molecule type" value="Genomic_DNA"/>
</dbReference>
<gene>
    <name evidence="1" type="ORF">EVAR_62979_1</name>
</gene>
<accession>A0A4C1ZEQ2</accession>
<dbReference type="Proteomes" id="UP000299102">
    <property type="component" value="Unassembled WGS sequence"/>
</dbReference>